<dbReference type="AlphaFoldDB" id="A0A7X2KXF4"/>
<dbReference type="Pfam" id="PF02771">
    <property type="entry name" value="Acyl-CoA_dh_N"/>
    <property type="match status" value="1"/>
</dbReference>
<feature type="domain" description="Acyl-CoA dehydrogenase C-terminal bacterial-type" evidence="15">
    <location>
        <begin position="516"/>
        <end position="796"/>
    </location>
</feature>
<evidence type="ECO:0000256" key="5">
    <source>
        <dbReference type="ARBA" id="ARBA00012040"/>
    </source>
</evidence>
<keyword evidence="17" id="KW-1185">Reference proteome</keyword>
<evidence type="ECO:0000256" key="1">
    <source>
        <dbReference type="ARBA" id="ARBA00001974"/>
    </source>
</evidence>
<keyword evidence="12" id="KW-0812">Transmembrane</keyword>
<proteinExistence type="inferred from homology"/>
<evidence type="ECO:0000256" key="11">
    <source>
        <dbReference type="ARBA" id="ARBA00049247"/>
    </source>
</evidence>
<dbReference type="NCBIfam" id="NF009586">
    <property type="entry name" value="PRK13026.1"/>
    <property type="match status" value="1"/>
</dbReference>
<dbReference type="InterPro" id="IPR037069">
    <property type="entry name" value="AcylCoA_DH/ox_N_sf"/>
</dbReference>
<organism evidence="16 17">
    <name type="scientific">Neisseria brasiliensis</name>
    <dbReference type="NCBI Taxonomy" id="2666100"/>
    <lineage>
        <taxon>Bacteria</taxon>
        <taxon>Pseudomonadati</taxon>
        <taxon>Pseudomonadota</taxon>
        <taxon>Betaproteobacteria</taxon>
        <taxon>Neisseriales</taxon>
        <taxon>Neisseriaceae</taxon>
        <taxon>Neisseria</taxon>
    </lineage>
</organism>
<dbReference type="SUPFAM" id="SSF56645">
    <property type="entry name" value="Acyl-CoA dehydrogenase NM domain-like"/>
    <property type="match status" value="1"/>
</dbReference>
<dbReference type="Pfam" id="PF00441">
    <property type="entry name" value="Acyl-CoA_dh_1"/>
    <property type="match status" value="1"/>
</dbReference>
<evidence type="ECO:0000259" key="13">
    <source>
        <dbReference type="Pfam" id="PF00441"/>
    </source>
</evidence>
<dbReference type="InterPro" id="IPR050741">
    <property type="entry name" value="Acyl-CoA_dehydrogenase"/>
</dbReference>
<dbReference type="FunFam" id="1.20.140.10:FF:000009">
    <property type="entry name" value="Acyl-CoA dehydrogenase"/>
    <property type="match status" value="1"/>
</dbReference>
<evidence type="ECO:0000256" key="2">
    <source>
        <dbReference type="ARBA" id="ARBA00005005"/>
    </source>
</evidence>
<dbReference type="InterPro" id="IPR046373">
    <property type="entry name" value="Acyl-CoA_Oxase/DH_mid-dom_sf"/>
</dbReference>
<dbReference type="InterPro" id="IPR015396">
    <property type="entry name" value="FadE_C"/>
</dbReference>
<feature type="transmembrane region" description="Helical" evidence="12">
    <location>
        <begin position="5"/>
        <end position="25"/>
    </location>
</feature>
<dbReference type="InterPro" id="IPR009075">
    <property type="entry name" value="AcylCo_DH/oxidase_C"/>
</dbReference>
<evidence type="ECO:0000256" key="6">
    <source>
        <dbReference type="ARBA" id="ARBA00020144"/>
    </source>
</evidence>
<dbReference type="UniPathway" id="UPA00659"/>
<dbReference type="FunFam" id="1.10.540.10:FF:000004">
    <property type="entry name" value="Acyl-CoA dehydrogenase"/>
    <property type="match status" value="1"/>
</dbReference>
<comment type="pathway">
    <text evidence="2">Lipid metabolism; fatty acid beta-oxidation.</text>
</comment>
<dbReference type="InterPro" id="IPR009100">
    <property type="entry name" value="AcylCoA_DH/oxidase_NM_dom_sf"/>
</dbReference>
<dbReference type="GO" id="GO:0050660">
    <property type="term" value="F:flavin adenine dinucleotide binding"/>
    <property type="evidence" value="ECO:0007669"/>
    <property type="project" value="InterPro"/>
</dbReference>
<dbReference type="EMBL" id="WJXO01000001">
    <property type="protein sequence ID" value="MRN37576.1"/>
    <property type="molecule type" value="Genomic_DNA"/>
</dbReference>
<comment type="catalytic activity">
    <reaction evidence="11">
        <text>a long-chain 2,3-saturated fatty acyl-CoA + oxidized [electron-transfer flavoprotein] + H(+) = a long-chain (2E)-enoyl-CoA + reduced [electron-transfer flavoprotein]</text>
        <dbReference type="Rhea" id="RHEA:17721"/>
        <dbReference type="Rhea" id="RHEA-COMP:10685"/>
        <dbReference type="Rhea" id="RHEA-COMP:10686"/>
        <dbReference type="ChEBI" id="CHEBI:15378"/>
        <dbReference type="ChEBI" id="CHEBI:57692"/>
        <dbReference type="ChEBI" id="CHEBI:58307"/>
        <dbReference type="ChEBI" id="CHEBI:83721"/>
        <dbReference type="ChEBI" id="CHEBI:83727"/>
        <dbReference type="EC" id="1.3.8.8"/>
    </reaction>
</comment>
<keyword evidence="12" id="KW-1133">Transmembrane helix</keyword>
<evidence type="ECO:0000313" key="16">
    <source>
        <dbReference type="EMBL" id="MRN37576.1"/>
    </source>
</evidence>
<evidence type="ECO:0000256" key="3">
    <source>
        <dbReference type="ARBA" id="ARBA00009347"/>
    </source>
</evidence>
<evidence type="ECO:0000256" key="8">
    <source>
        <dbReference type="ARBA" id="ARBA00022827"/>
    </source>
</evidence>
<dbReference type="GO" id="GO:0070991">
    <property type="term" value="F:medium-chain fatty acyl-CoA dehydrogenase activity"/>
    <property type="evidence" value="ECO:0007669"/>
    <property type="project" value="UniProtKB-EC"/>
</dbReference>
<keyword evidence="9 16" id="KW-0560">Oxidoreductase</keyword>
<comment type="catalytic activity">
    <reaction evidence="10">
        <text>a medium-chain 2,3-saturated fatty acyl-CoA + oxidized [electron-transfer flavoprotein] + H(+) = a medium-chain (2E)-enoyl-CoA + reduced [electron-transfer flavoprotein]</text>
        <dbReference type="Rhea" id="RHEA:14477"/>
        <dbReference type="Rhea" id="RHEA-COMP:10685"/>
        <dbReference type="Rhea" id="RHEA-COMP:10686"/>
        <dbReference type="ChEBI" id="CHEBI:15378"/>
        <dbReference type="ChEBI" id="CHEBI:57692"/>
        <dbReference type="ChEBI" id="CHEBI:58307"/>
        <dbReference type="ChEBI" id="CHEBI:83723"/>
        <dbReference type="ChEBI" id="CHEBI:83726"/>
        <dbReference type="EC" id="1.3.8.7"/>
    </reaction>
</comment>
<evidence type="ECO:0000256" key="4">
    <source>
        <dbReference type="ARBA" id="ARBA00012033"/>
    </source>
</evidence>
<dbReference type="InterPro" id="IPR036250">
    <property type="entry name" value="AcylCo_DH-like_C"/>
</dbReference>
<evidence type="ECO:0000313" key="17">
    <source>
        <dbReference type="Proteomes" id="UP000486297"/>
    </source>
</evidence>
<dbReference type="InterPro" id="IPR013786">
    <property type="entry name" value="AcylCoA_DH/ox_N"/>
</dbReference>
<feature type="domain" description="Acyl-CoA dehydrogenase/oxidase C-terminal" evidence="13">
    <location>
        <begin position="361"/>
        <end position="501"/>
    </location>
</feature>
<keyword evidence="7" id="KW-0285">Flavoprotein</keyword>
<feature type="transmembrane region" description="Helical" evidence="12">
    <location>
        <begin position="37"/>
        <end position="57"/>
    </location>
</feature>
<name>A0A7X2KXF4_9NEIS</name>
<dbReference type="PANTHER" id="PTHR48083">
    <property type="entry name" value="MEDIUM-CHAIN SPECIFIC ACYL-COA DEHYDROGENASE, MITOCHONDRIAL-RELATED"/>
    <property type="match status" value="1"/>
</dbReference>
<evidence type="ECO:0000259" key="15">
    <source>
        <dbReference type="Pfam" id="PF09317"/>
    </source>
</evidence>
<evidence type="ECO:0000256" key="7">
    <source>
        <dbReference type="ARBA" id="ARBA00022630"/>
    </source>
</evidence>
<dbReference type="SUPFAM" id="SSF47203">
    <property type="entry name" value="Acyl-CoA dehydrogenase C-terminal domain-like"/>
    <property type="match status" value="1"/>
</dbReference>
<comment type="cofactor">
    <cofactor evidence="1">
        <name>FAD</name>
        <dbReference type="ChEBI" id="CHEBI:57692"/>
    </cofactor>
</comment>
<dbReference type="GO" id="GO:0033539">
    <property type="term" value="P:fatty acid beta-oxidation using acyl-CoA dehydrogenase"/>
    <property type="evidence" value="ECO:0007669"/>
    <property type="project" value="InterPro"/>
</dbReference>
<evidence type="ECO:0000259" key="14">
    <source>
        <dbReference type="Pfam" id="PF02771"/>
    </source>
</evidence>
<gene>
    <name evidence="16" type="ORF">GJU80_03495</name>
</gene>
<dbReference type="RefSeq" id="WP_095503719.1">
    <property type="nucleotide sequence ID" value="NZ_WJXO01000001.1"/>
</dbReference>
<feature type="domain" description="Acyl-CoA dehydrogenase/oxidase N-terminal" evidence="14">
    <location>
        <begin position="116"/>
        <end position="226"/>
    </location>
</feature>
<comment type="caution">
    <text evidence="16">The sequence shown here is derived from an EMBL/GenBank/DDBJ whole genome shotgun (WGS) entry which is preliminary data.</text>
</comment>
<evidence type="ECO:0000256" key="10">
    <source>
        <dbReference type="ARBA" id="ARBA00047882"/>
    </source>
</evidence>
<dbReference type="EC" id="1.3.8.8" evidence="5"/>
<dbReference type="Gene3D" id="2.40.110.10">
    <property type="entry name" value="Butyryl-CoA Dehydrogenase, subunit A, domain 2"/>
    <property type="match status" value="1"/>
</dbReference>
<sequence>MLGTIIAIVCLASLAFFSAPLWLWVAVGVLGLLTGVFAWWFALLWLAVCALLGVASLRMRFVSRPAFKLFKNILPPLSATEQAAIDAGTVWWDAEIFNGKPDWRKLSGYRDPKLTEEEQSFIDNETETLCQMLNDWRFTHHDKDLPPEVWQYVKDQGFIAMIIDKKYGGKQFSHYAHAKVATKIASRSPAAAYMIMLPNSLGPAELIQHYGTDEQKDYYLPRLAKGIDMPCFALTSPWAGSDAGAIPDTGFVCYGSYTDPRDGSHHENVLGVRVSFEKRWITMAPIATVIGLAFKLRDPEGLLGGKEDIGITCALLPTAMEGLYHQRRHYPNETPFWNGPVWGKDIFFPLEWIIGGRDYAGQGWRMLMECLSIGRCISLPSQSVGNAKHAAWTTSAWVGIRQQFGLPIGKFEGVADALARIGGHTYQMEATQDLALTGLDLGENPSVISAMVKFNNTERLRKVMNDAMDIHGGRAVVGGPRNYLASMYNAVPIGITVEGANILTRCLMIFGQGAFRCHHHVLTEINALQKDDVNAFDQAFQKHLGQSASNAARSFVFGLTNGGGYAPRSPLAFAYKRLNRLSAAFAFAADVAMLSLGGDLKRRESLSGRLADAFSNLYIASACLKRFEREGAQKADLPIAEYAVRLALYETETALAGLIANLPNRWAAALLRVVVLPLGKRESAPKDKLVHQVAADMQQHGETLDRLTRFRFHPQAEVDNGDEPLAVLKPAMEAVRRTNKLEQTLRKAEAKGQLSTNKPSEKISEAVEKGFISADEAEQLREARRLLKIAITVDDFDMDLNKANPQPFEHRVF</sequence>
<protein>
    <recommendedName>
        <fullName evidence="6">Acyl-coenzyme A dehydrogenase</fullName>
        <ecNumber evidence="4">1.3.8.7</ecNumber>
        <ecNumber evidence="5">1.3.8.8</ecNumber>
    </recommendedName>
</protein>
<dbReference type="Gene3D" id="1.20.140.10">
    <property type="entry name" value="Butyryl-CoA Dehydrogenase, subunit A, domain 3"/>
    <property type="match status" value="2"/>
</dbReference>
<reference evidence="16" key="1">
    <citation type="journal article" name="Emerg. Infect. Dis.">
        <title>Two cases of a newly characterized neisseria species.</title>
        <authorList>
            <person name="Mustapha M."/>
            <person name="Lemos A.P.S."/>
            <person name="Harrison L.H."/>
            <person name="Vantyne D."/>
            <person name="Sacchi C.T."/>
        </authorList>
    </citation>
    <scope>NUCLEOTIDE SEQUENCE</scope>
    <source>
        <strain evidence="16">N.95.16</strain>
    </source>
</reference>
<dbReference type="Gene3D" id="1.10.540.10">
    <property type="entry name" value="Acyl-CoA dehydrogenase/oxidase, N-terminal domain"/>
    <property type="match status" value="1"/>
</dbReference>
<keyword evidence="12" id="KW-0472">Membrane</keyword>
<evidence type="ECO:0000256" key="12">
    <source>
        <dbReference type="SAM" id="Phobius"/>
    </source>
</evidence>
<dbReference type="GO" id="GO:0004466">
    <property type="term" value="F:long-chain fatty acyl-CoA dehydrogenase activity"/>
    <property type="evidence" value="ECO:0007669"/>
    <property type="project" value="UniProtKB-EC"/>
</dbReference>
<comment type="similarity">
    <text evidence="3">Belongs to the acyl-CoA dehydrogenase family.</text>
</comment>
<accession>A0A7X2KXF4</accession>
<dbReference type="NCBIfam" id="NF007000">
    <property type="entry name" value="PRK09463.1"/>
    <property type="match status" value="1"/>
</dbReference>
<dbReference type="EC" id="1.3.8.7" evidence="4"/>
<dbReference type="Proteomes" id="UP000486297">
    <property type="component" value="Unassembled WGS sequence"/>
</dbReference>
<keyword evidence="8" id="KW-0274">FAD</keyword>
<evidence type="ECO:0000256" key="9">
    <source>
        <dbReference type="ARBA" id="ARBA00023002"/>
    </source>
</evidence>
<dbReference type="Pfam" id="PF09317">
    <property type="entry name" value="ACDH_C"/>
    <property type="match status" value="1"/>
</dbReference>
<dbReference type="GO" id="GO:0005737">
    <property type="term" value="C:cytoplasm"/>
    <property type="evidence" value="ECO:0007669"/>
    <property type="project" value="TreeGrafter"/>
</dbReference>
<dbReference type="PANTHER" id="PTHR48083:SF33">
    <property type="entry name" value="ACYL-COENZYME A DEHYDROGENASE"/>
    <property type="match status" value="1"/>
</dbReference>